<keyword evidence="2" id="KW-1185">Reference proteome</keyword>
<organism evidence="1 2">
    <name type="scientific">Oldenlandia corymbosa var. corymbosa</name>
    <dbReference type="NCBI Taxonomy" id="529605"/>
    <lineage>
        <taxon>Eukaryota</taxon>
        <taxon>Viridiplantae</taxon>
        <taxon>Streptophyta</taxon>
        <taxon>Embryophyta</taxon>
        <taxon>Tracheophyta</taxon>
        <taxon>Spermatophyta</taxon>
        <taxon>Magnoliopsida</taxon>
        <taxon>eudicotyledons</taxon>
        <taxon>Gunneridae</taxon>
        <taxon>Pentapetalae</taxon>
        <taxon>asterids</taxon>
        <taxon>lamiids</taxon>
        <taxon>Gentianales</taxon>
        <taxon>Rubiaceae</taxon>
        <taxon>Rubioideae</taxon>
        <taxon>Spermacoceae</taxon>
        <taxon>Hedyotis-Oldenlandia complex</taxon>
        <taxon>Oldenlandia</taxon>
    </lineage>
</organism>
<protein>
    <submittedName>
        <fullName evidence="1">OLC1v1025160C1</fullName>
    </submittedName>
</protein>
<dbReference type="Gene3D" id="3.40.462.20">
    <property type="match status" value="1"/>
</dbReference>
<dbReference type="PANTHER" id="PTHR32448">
    <property type="entry name" value="OS08G0158400 PROTEIN"/>
    <property type="match status" value="1"/>
</dbReference>
<evidence type="ECO:0000313" key="1">
    <source>
        <dbReference type="EMBL" id="CAI9090397.1"/>
    </source>
</evidence>
<dbReference type="EMBL" id="OX459118">
    <property type="protein sequence ID" value="CAI9090397.1"/>
    <property type="molecule type" value="Genomic_DNA"/>
</dbReference>
<dbReference type="AlphaFoldDB" id="A0AAV1C4R6"/>
<dbReference type="Gene3D" id="3.30.465.10">
    <property type="match status" value="1"/>
</dbReference>
<gene>
    <name evidence="1" type="ORF">OLC1_LOCUS2564</name>
</gene>
<sequence>MGPCPKSATVWNTSDSSRVVQSRINWVGQLRNVIGSYVPNNPRAQYTDYRDLDLGSNNVFGRTSVEQARVWGYPYFKEH</sequence>
<evidence type="ECO:0000313" key="2">
    <source>
        <dbReference type="Proteomes" id="UP001161247"/>
    </source>
</evidence>
<name>A0AAV1C4R6_OLDCO</name>
<proteinExistence type="predicted"/>
<reference evidence="1" key="1">
    <citation type="submission" date="2023-03" db="EMBL/GenBank/DDBJ databases">
        <authorList>
            <person name="Julca I."/>
        </authorList>
    </citation>
    <scope>NUCLEOTIDE SEQUENCE</scope>
</reference>
<dbReference type="InterPro" id="IPR016169">
    <property type="entry name" value="FAD-bd_PCMH_sub2"/>
</dbReference>
<dbReference type="Proteomes" id="UP001161247">
    <property type="component" value="Chromosome 1"/>
</dbReference>
<accession>A0AAV1C4R6</accession>